<name>A0A1L5JH02_9BBAC</name>
<proteinExistence type="predicted"/>
<evidence type="ECO:0000313" key="1">
    <source>
        <dbReference type="EMBL" id="APO13947.1"/>
    </source>
</evidence>
<dbReference type="OrthoDB" id="22786at10239"/>
<dbReference type="KEGG" id="vg:30685067"/>
<organism evidence="1 2">
    <name type="scientific">Plodia interpunctella granulovirus</name>
    <dbReference type="NCBI Taxonomy" id="262175"/>
    <lineage>
        <taxon>Viruses</taxon>
        <taxon>Viruses incertae sedis</taxon>
        <taxon>Naldaviricetes</taxon>
        <taxon>Lefavirales</taxon>
        <taxon>Baculoviridae</taxon>
        <taxon>Betabaculovirus</taxon>
        <taxon>Betabaculovirus plinterpunctellae</taxon>
    </lineage>
</organism>
<dbReference type="InterPro" id="IPR008996">
    <property type="entry name" value="IL1/FGF"/>
</dbReference>
<evidence type="ECO:0000313" key="2">
    <source>
        <dbReference type="Proteomes" id="UP000204293"/>
    </source>
</evidence>
<keyword evidence="2" id="KW-1185">Reference proteome</keyword>
<dbReference type="SUPFAM" id="SSF50353">
    <property type="entry name" value="Cytokine"/>
    <property type="match status" value="1"/>
</dbReference>
<dbReference type="GeneID" id="30685067"/>
<reference evidence="1 2" key="1">
    <citation type="submission" date="2016-04" db="EMBL/GenBank/DDBJ databases">
        <title>Sequence analysis of the Plodia interpunctella granulovirus genome: Discovery of an unusual inhibitor-of-apoptosis (IAP) gene.</title>
        <authorList>
            <person name="Harrison R.L."/>
            <person name="Rowley D.L."/>
            <person name="Funk C.J."/>
        </authorList>
    </citation>
    <scope>NUCLEOTIDE SEQUENCE [LARGE SCALE GENOMIC DNA]</scope>
    <source>
        <strain evidence="1">Cambridge</strain>
    </source>
</reference>
<dbReference type="RefSeq" id="YP_009330195.1">
    <property type="nucleotide sequence ID" value="NC_032255.1"/>
</dbReference>
<dbReference type="EMBL" id="KX151395">
    <property type="protein sequence ID" value="APO13947.1"/>
    <property type="molecule type" value="Genomic_DNA"/>
</dbReference>
<dbReference type="Proteomes" id="UP000204293">
    <property type="component" value="Segment"/>
</dbReference>
<protein>
    <submittedName>
        <fullName evidence="1">FGF-1</fullName>
    </submittedName>
</protein>
<sequence length="215" mass="25330">MYVFHAVLFACLFTSVLAGGWIKGDGGYLCIRNKQFYFFDFRECEKLLIDVHKLEHNLIFNVLHDGTCQYLCISTCGNTYISKNYNEDCLWTTSAFDYAQTLSVNRGNFSNFLTTLGSNRLLPFSLHDGARMEMMYYALSMEYVSKSNDTACPFTAPLSTPTMNTNCRYPYFEEKFHTRRYYHDYTFWERLLLFLGITHEIYPLPYSWLSNFEYN</sequence>
<accession>A0A1L5JH02</accession>
<dbReference type="Gene3D" id="2.80.10.50">
    <property type="match status" value="1"/>
</dbReference>